<accession>A0A2A4MSA5</accession>
<keyword evidence="1" id="KW-0812">Transmembrane</keyword>
<keyword evidence="1" id="KW-0472">Membrane</keyword>
<protein>
    <submittedName>
        <fullName evidence="2">Uncharacterized protein</fullName>
    </submittedName>
</protein>
<dbReference type="EMBL" id="NVQR01000034">
    <property type="protein sequence ID" value="PCH62752.1"/>
    <property type="molecule type" value="Genomic_DNA"/>
</dbReference>
<evidence type="ECO:0000313" key="2">
    <source>
        <dbReference type="EMBL" id="PCH62752.1"/>
    </source>
</evidence>
<dbReference type="AlphaFoldDB" id="A0A2A4MSA5"/>
<evidence type="ECO:0000313" key="3">
    <source>
        <dbReference type="Proteomes" id="UP000218172"/>
    </source>
</evidence>
<comment type="caution">
    <text evidence="2">The sequence shown here is derived from an EMBL/GenBank/DDBJ whole genome shotgun (WGS) entry which is preliminary data.</text>
</comment>
<keyword evidence="1" id="KW-1133">Transmembrane helix</keyword>
<dbReference type="Proteomes" id="UP000218172">
    <property type="component" value="Unassembled WGS sequence"/>
</dbReference>
<feature type="transmembrane region" description="Helical" evidence="1">
    <location>
        <begin position="12"/>
        <end position="35"/>
    </location>
</feature>
<sequence length="74" mass="8487">MNSKQSVPPPNRHIMALVTFLSLLPLVYYIPGWIISNITDNHLGSTVLAVAIICVVISYFILPLFIKVYYYFRQ</sequence>
<proteinExistence type="predicted"/>
<organism evidence="2 3">
    <name type="scientific">SAR86 cluster bacterium</name>
    <dbReference type="NCBI Taxonomy" id="2030880"/>
    <lineage>
        <taxon>Bacteria</taxon>
        <taxon>Pseudomonadati</taxon>
        <taxon>Pseudomonadota</taxon>
        <taxon>Gammaproteobacteria</taxon>
        <taxon>SAR86 cluster</taxon>
    </lineage>
</organism>
<reference evidence="3" key="1">
    <citation type="submission" date="2017-08" db="EMBL/GenBank/DDBJ databases">
        <title>A dynamic microbial community with high functional redundancy inhabits the cold, oxic subseafloor aquifer.</title>
        <authorList>
            <person name="Tully B.J."/>
            <person name="Wheat C.G."/>
            <person name="Glazer B.T."/>
            <person name="Huber J.A."/>
        </authorList>
    </citation>
    <scope>NUCLEOTIDE SEQUENCE [LARGE SCALE GENOMIC DNA]</scope>
</reference>
<gene>
    <name evidence="2" type="ORF">COC19_02430</name>
</gene>
<name>A0A2A4MSA5_9GAMM</name>
<feature type="transmembrane region" description="Helical" evidence="1">
    <location>
        <begin position="47"/>
        <end position="72"/>
    </location>
</feature>
<evidence type="ECO:0000256" key="1">
    <source>
        <dbReference type="SAM" id="Phobius"/>
    </source>
</evidence>